<evidence type="ECO:0000313" key="2">
    <source>
        <dbReference type="EMBL" id="NYA69616.1"/>
    </source>
</evidence>
<proteinExistence type="predicted"/>
<dbReference type="AlphaFoldDB" id="A0A7Y9C3Y8"/>
<keyword evidence="1" id="KW-0472">Membrane</keyword>
<keyword evidence="1" id="KW-1133">Transmembrane helix</keyword>
<feature type="transmembrane region" description="Helical" evidence="1">
    <location>
        <begin position="117"/>
        <end position="139"/>
    </location>
</feature>
<keyword evidence="1" id="KW-0812">Transmembrane</keyword>
<comment type="caution">
    <text evidence="2">The sequence shown here is derived from an EMBL/GenBank/DDBJ whole genome shotgun (WGS) entry which is preliminary data.</text>
</comment>
<feature type="transmembrane region" description="Helical" evidence="1">
    <location>
        <begin position="91"/>
        <end position="111"/>
    </location>
</feature>
<evidence type="ECO:0000256" key="1">
    <source>
        <dbReference type="SAM" id="Phobius"/>
    </source>
</evidence>
<name>A0A7Y9C3Y8_9FLAO</name>
<protein>
    <submittedName>
        <fullName evidence="2">DUF2975 domain-containing protein</fullName>
    </submittedName>
</protein>
<dbReference type="RefSeq" id="WP_176004442.1">
    <property type="nucleotide sequence ID" value="NZ_JABWMI010000003.1"/>
</dbReference>
<sequence length="150" mass="16441">MKKNSIVFLQAVIALIGILAIAMLIWFPTVEGRAANLDVVSIYADPFILYAYVVSIAFFIGLYKTFQLLGFVGRNEIYSPKAVKTLKGIRYCAMFLIGSIVIAGVFIKIAHDKRDDPAGFLAMCILATFMLTAISVIAARLEKTLQKNAG</sequence>
<keyword evidence="3" id="KW-1185">Reference proteome</keyword>
<evidence type="ECO:0000313" key="3">
    <source>
        <dbReference type="Proteomes" id="UP000535020"/>
    </source>
</evidence>
<dbReference type="Pfam" id="PF11188">
    <property type="entry name" value="DUF2975"/>
    <property type="match status" value="1"/>
</dbReference>
<dbReference type="EMBL" id="JACBJI010000001">
    <property type="protein sequence ID" value="NYA69616.1"/>
    <property type="molecule type" value="Genomic_DNA"/>
</dbReference>
<dbReference type="Proteomes" id="UP000535020">
    <property type="component" value="Unassembled WGS sequence"/>
</dbReference>
<accession>A0A7Y9C3Y8</accession>
<feature type="transmembrane region" description="Helical" evidence="1">
    <location>
        <begin position="7"/>
        <end position="27"/>
    </location>
</feature>
<dbReference type="InterPro" id="IPR021354">
    <property type="entry name" value="DUF2975"/>
</dbReference>
<reference evidence="2 3" key="1">
    <citation type="submission" date="2020-07" db="EMBL/GenBank/DDBJ databases">
        <authorList>
            <person name="Sun Q."/>
        </authorList>
    </citation>
    <scope>NUCLEOTIDE SEQUENCE [LARGE SCALE GENOMIC DNA]</scope>
    <source>
        <strain evidence="2 3">MAH-1</strain>
    </source>
</reference>
<gene>
    <name evidence="2" type="ORF">HZF10_01695</name>
</gene>
<feature type="transmembrane region" description="Helical" evidence="1">
    <location>
        <begin position="47"/>
        <end position="70"/>
    </location>
</feature>
<organism evidence="2 3">
    <name type="scientific">Flavobacterium agri</name>
    <dbReference type="NCBI Taxonomy" id="2743471"/>
    <lineage>
        <taxon>Bacteria</taxon>
        <taxon>Pseudomonadati</taxon>
        <taxon>Bacteroidota</taxon>
        <taxon>Flavobacteriia</taxon>
        <taxon>Flavobacteriales</taxon>
        <taxon>Flavobacteriaceae</taxon>
        <taxon>Flavobacterium</taxon>
    </lineage>
</organism>